<name>A0AAV7MVL9_PLEWA</name>
<comment type="caution">
    <text evidence="1">The sequence shown here is derived from an EMBL/GenBank/DDBJ whole genome shotgun (WGS) entry which is preliminary data.</text>
</comment>
<evidence type="ECO:0000313" key="2">
    <source>
        <dbReference type="Proteomes" id="UP001066276"/>
    </source>
</evidence>
<keyword evidence="2" id="KW-1185">Reference proteome</keyword>
<protein>
    <submittedName>
        <fullName evidence="1">Uncharacterized protein</fullName>
    </submittedName>
</protein>
<dbReference type="EMBL" id="JANPWB010000013">
    <property type="protein sequence ID" value="KAJ1107821.1"/>
    <property type="molecule type" value="Genomic_DNA"/>
</dbReference>
<dbReference type="Proteomes" id="UP001066276">
    <property type="component" value="Chromosome 9"/>
</dbReference>
<gene>
    <name evidence="1" type="ORF">NDU88_005210</name>
</gene>
<proteinExistence type="predicted"/>
<evidence type="ECO:0000313" key="1">
    <source>
        <dbReference type="EMBL" id="KAJ1107821.1"/>
    </source>
</evidence>
<organism evidence="1 2">
    <name type="scientific">Pleurodeles waltl</name>
    <name type="common">Iberian ribbed newt</name>
    <dbReference type="NCBI Taxonomy" id="8319"/>
    <lineage>
        <taxon>Eukaryota</taxon>
        <taxon>Metazoa</taxon>
        <taxon>Chordata</taxon>
        <taxon>Craniata</taxon>
        <taxon>Vertebrata</taxon>
        <taxon>Euteleostomi</taxon>
        <taxon>Amphibia</taxon>
        <taxon>Batrachia</taxon>
        <taxon>Caudata</taxon>
        <taxon>Salamandroidea</taxon>
        <taxon>Salamandridae</taxon>
        <taxon>Pleurodelinae</taxon>
        <taxon>Pleurodeles</taxon>
    </lineage>
</organism>
<accession>A0AAV7MVL9</accession>
<reference evidence="1" key="1">
    <citation type="journal article" date="2022" name="bioRxiv">
        <title>Sequencing and chromosome-scale assembly of the giantPleurodeles waltlgenome.</title>
        <authorList>
            <person name="Brown T."/>
            <person name="Elewa A."/>
            <person name="Iarovenko S."/>
            <person name="Subramanian E."/>
            <person name="Araus A.J."/>
            <person name="Petzold A."/>
            <person name="Susuki M."/>
            <person name="Suzuki K.-i.T."/>
            <person name="Hayashi T."/>
            <person name="Toyoda A."/>
            <person name="Oliveira C."/>
            <person name="Osipova E."/>
            <person name="Leigh N.D."/>
            <person name="Simon A."/>
            <person name="Yun M.H."/>
        </authorList>
    </citation>
    <scope>NUCLEOTIDE SEQUENCE</scope>
    <source>
        <strain evidence="1">20211129_DDA</strain>
        <tissue evidence="1">Liver</tissue>
    </source>
</reference>
<sequence length="73" mass="8522">MLLGTTVQSFLVGDYQKKDGFCLISWKLFFHSSYKMVEGYMWLKILVNILGVLDYHIEGKACYRLLVKEVQRG</sequence>
<dbReference type="AlphaFoldDB" id="A0AAV7MVL9"/>